<dbReference type="AlphaFoldDB" id="A0A4Z2G2I4"/>
<organism evidence="1 2">
    <name type="scientific">Liparis tanakae</name>
    <name type="common">Tanaka's snailfish</name>
    <dbReference type="NCBI Taxonomy" id="230148"/>
    <lineage>
        <taxon>Eukaryota</taxon>
        <taxon>Metazoa</taxon>
        <taxon>Chordata</taxon>
        <taxon>Craniata</taxon>
        <taxon>Vertebrata</taxon>
        <taxon>Euteleostomi</taxon>
        <taxon>Actinopterygii</taxon>
        <taxon>Neopterygii</taxon>
        <taxon>Teleostei</taxon>
        <taxon>Neoteleostei</taxon>
        <taxon>Acanthomorphata</taxon>
        <taxon>Eupercaria</taxon>
        <taxon>Perciformes</taxon>
        <taxon>Cottioidei</taxon>
        <taxon>Cottales</taxon>
        <taxon>Liparidae</taxon>
        <taxon>Liparis</taxon>
    </lineage>
</organism>
<evidence type="ECO:0000313" key="1">
    <source>
        <dbReference type="EMBL" id="TNN46722.1"/>
    </source>
</evidence>
<gene>
    <name evidence="1" type="ORF">EYF80_043081</name>
</gene>
<dbReference type="Proteomes" id="UP000314294">
    <property type="component" value="Unassembled WGS sequence"/>
</dbReference>
<proteinExistence type="predicted"/>
<sequence length="87" mass="9659">MVLHCGHSFLFPCDGRRDTDKYAGTALALRGDDSDAASDRWGCDCRMELETFVGLTPENGEMREGEEGRECLTLRKGCGRSLFMPLP</sequence>
<accession>A0A4Z2G2I4</accession>
<name>A0A4Z2G2I4_9TELE</name>
<protein>
    <submittedName>
        <fullName evidence="1">Uncharacterized protein</fullName>
    </submittedName>
</protein>
<keyword evidence="2" id="KW-1185">Reference proteome</keyword>
<evidence type="ECO:0000313" key="2">
    <source>
        <dbReference type="Proteomes" id="UP000314294"/>
    </source>
</evidence>
<reference evidence="1 2" key="1">
    <citation type="submission" date="2019-03" db="EMBL/GenBank/DDBJ databases">
        <title>First draft genome of Liparis tanakae, snailfish: a comprehensive survey of snailfish specific genes.</title>
        <authorList>
            <person name="Kim W."/>
            <person name="Song I."/>
            <person name="Jeong J.-H."/>
            <person name="Kim D."/>
            <person name="Kim S."/>
            <person name="Ryu S."/>
            <person name="Song J.Y."/>
            <person name="Lee S.K."/>
        </authorList>
    </citation>
    <scope>NUCLEOTIDE SEQUENCE [LARGE SCALE GENOMIC DNA]</scope>
    <source>
        <tissue evidence="1">Muscle</tissue>
    </source>
</reference>
<dbReference type="EMBL" id="SRLO01000777">
    <property type="protein sequence ID" value="TNN46722.1"/>
    <property type="molecule type" value="Genomic_DNA"/>
</dbReference>
<comment type="caution">
    <text evidence="1">The sequence shown here is derived from an EMBL/GenBank/DDBJ whole genome shotgun (WGS) entry which is preliminary data.</text>
</comment>